<keyword evidence="4" id="KW-1185">Reference proteome</keyword>
<accession>A0ABY7E0J0</accession>
<evidence type="ECO:0000256" key="1">
    <source>
        <dbReference type="SAM" id="MobiDB-lite"/>
    </source>
</evidence>
<evidence type="ECO:0000313" key="4">
    <source>
        <dbReference type="Proteomes" id="UP001164746"/>
    </source>
</evidence>
<sequence>CLNRPSNEFDGHLIEGANNSSESDKLFPVIVKKKQQQQQQQQQHELNVKLESSKLCGTDRGYYAVFIELEESHIITEEDNMIMDEELRRLHECYDLFRKSGKLAPVRLFQVTGRSFELLAKAIIALNQSTSMQYKLPRIIRRRPLLEHLMSHKIDAS</sequence>
<dbReference type="Pfam" id="PF23572">
    <property type="entry name" value="GH3_C"/>
    <property type="match status" value="1"/>
</dbReference>
<feature type="region of interest" description="Disordered" evidence="1">
    <location>
        <begin position="1"/>
        <end position="20"/>
    </location>
</feature>
<organism evidence="3 4">
    <name type="scientific">Mya arenaria</name>
    <name type="common">Soft-shell clam</name>
    <dbReference type="NCBI Taxonomy" id="6604"/>
    <lineage>
        <taxon>Eukaryota</taxon>
        <taxon>Metazoa</taxon>
        <taxon>Spiralia</taxon>
        <taxon>Lophotrochozoa</taxon>
        <taxon>Mollusca</taxon>
        <taxon>Bivalvia</taxon>
        <taxon>Autobranchia</taxon>
        <taxon>Heteroconchia</taxon>
        <taxon>Euheterodonta</taxon>
        <taxon>Imparidentia</taxon>
        <taxon>Neoheterodontei</taxon>
        <taxon>Myida</taxon>
        <taxon>Myoidea</taxon>
        <taxon>Myidae</taxon>
        <taxon>Mya</taxon>
    </lineage>
</organism>
<dbReference type="Proteomes" id="UP001164746">
    <property type="component" value="Chromosome 4"/>
</dbReference>
<feature type="non-terminal residue" evidence="3">
    <location>
        <position position="1"/>
    </location>
</feature>
<reference evidence="3" key="1">
    <citation type="submission" date="2022-11" db="EMBL/GenBank/DDBJ databases">
        <title>Centuries of genome instability and evolution in soft-shell clam transmissible cancer (bioRxiv).</title>
        <authorList>
            <person name="Hart S.F.M."/>
            <person name="Yonemitsu M.A."/>
            <person name="Giersch R.M."/>
            <person name="Beal B.F."/>
            <person name="Arriagada G."/>
            <person name="Davis B.W."/>
            <person name="Ostrander E.A."/>
            <person name="Goff S.P."/>
            <person name="Metzger M.J."/>
        </authorList>
    </citation>
    <scope>NUCLEOTIDE SEQUENCE</scope>
    <source>
        <strain evidence="3">MELC-2E11</strain>
        <tissue evidence="3">Siphon/mantle</tissue>
    </source>
</reference>
<gene>
    <name evidence="3" type="ORF">MAR_009013</name>
</gene>
<proteinExistence type="predicted"/>
<dbReference type="InterPro" id="IPR055378">
    <property type="entry name" value="GH3_C"/>
</dbReference>
<evidence type="ECO:0000313" key="3">
    <source>
        <dbReference type="EMBL" id="WAR02455.1"/>
    </source>
</evidence>
<feature type="domain" description="GH3 C-terminal" evidence="2">
    <location>
        <begin position="56"/>
        <end position="143"/>
    </location>
</feature>
<evidence type="ECO:0000259" key="2">
    <source>
        <dbReference type="Pfam" id="PF23572"/>
    </source>
</evidence>
<name>A0ABY7E0J0_MYAAR</name>
<protein>
    <recommendedName>
        <fullName evidence="2">GH3 C-terminal domain-containing protein</fullName>
    </recommendedName>
</protein>
<dbReference type="EMBL" id="CP111015">
    <property type="protein sequence ID" value="WAR02455.1"/>
    <property type="molecule type" value="Genomic_DNA"/>
</dbReference>